<organism evidence="2 3">
    <name type="scientific">Xenopus laevis</name>
    <name type="common">African clawed frog</name>
    <dbReference type="NCBI Taxonomy" id="8355"/>
    <lineage>
        <taxon>Eukaryota</taxon>
        <taxon>Metazoa</taxon>
        <taxon>Chordata</taxon>
        <taxon>Craniata</taxon>
        <taxon>Vertebrata</taxon>
        <taxon>Euteleostomi</taxon>
        <taxon>Amphibia</taxon>
        <taxon>Batrachia</taxon>
        <taxon>Anura</taxon>
        <taxon>Pipoidea</taxon>
        <taxon>Pipidae</taxon>
        <taxon>Xenopodinae</taxon>
        <taxon>Xenopus</taxon>
        <taxon>Xenopus</taxon>
    </lineage>
</organism>
<reference evidence="3" key="1">
    <citation type="journal article" date="2016" name="Nature">
        <title>Genome evolution in the allotetraploid frog Xenopus laevis.</title>
        <authorList>
            <person name="Session A.M."/>
            <person name="Uno Y."/>
            <person name="Kwon T."/>
            <person name="Chapman J.A."/>
            <person name="Toyoda A."/>
            <person name="Takahashi S."/>
            <person name="Fukui A."/>
            <person name="Hikosaka A."/>
            <person name="Suzuki A."/>
            <person name="Kondo M."/>
            <person name="van Heeringen S.J."/>
            <person name="Quigley I."/>
            <person name="Heinz S."/>
            <person name="Ogino H."/>
            <person name="Ochi H."/>
            <person name="Hellsten U."/>
            <person name="Lyons J.B."/>
            <person name="Simakov O."/>
            <person name="Putnam N."/>
            <person name="Stites J."/>
            <person name="Kuroki Y."/>
            <person name="Tanaka T."/>
            <person name="Michiue T."/>
            <person name="Watanabe M."/>
            <person name="Bogdanovic O."/>
            <person name="Lister R."/>
            <person name="Georgiou G."/>
            <person name="Paranjpe S.S."/>
            <person name="van Kruijsbergen I."/>
            <person name="Shu S."/>
            <person name="Carlson J."/>
            <person name="Kinoshita T."/>
            <person name="Ohta Y."/>
            <person name="Mawaribuchi S."/>
            <person name="Jenkins J."/>
            <person name="Grimwood J."/>
            <person name="Schmutz J."/>
            <person name="Mitros T."/>
            <person name="Mozaffari S.V."/>
            <person name="Suzuki Y."/>
            <person name="Haramoto Y."/>
            <person name="Yamamoto T.S."/>
            <person name="Takagi C."/>
            <person name="Heald R."/>
            <person name="Miller K."/>
            <person name="Haudenschild C."/>
            <person name="Kitzman J."/>
            <person name="Nakayama T."/>
            <person name="Izutsu Y."/>
            <person name="Robert J."/>
            <person name="Fortriede J."/>
            <person name="Burns K."/>
            <person name="Lotay V."/>
            <person name="Karimi K."/>
            <person name="Yasuoka Y."/>
            <person name="Dichmann D.S."/>
            <person name="Flajnik M.F."/>
            <person name="Houston D.W."/>
            <person name="Shendure J."/>
            <person name="DuPasquier L."/>
            <person name="Vize P.D."/>
            <person name="Zorn A.M."/>
            <person name="Ito M."/>
            <person name="Marcotte E.M."/>
            <person name="Wallingford J.B."/>
            <person name="Ito Y."/>
            <person name="Asashima M."/>
            <person name="Ueno N."/>
            <person name="Matsuda Y."/>
            <person name="Veenstra G.J."/>
            <person name="Fujiyama A."/>
            <person name="Harland R.M."/>
            <person name="Taira M."/>
            <person name="Rokhsar D.S."/>
        </authorList>
    </citation>
    <scope>NUCLEOTIDE SEQUENCE [LARGE SCALE GENOMIC DNA]</scope>
    <source>
        <strain evidence="3">J</strain>
    </source>
</reference>
<dbReference type="EMBL" id="CM004482">
    <property type="protein sequence ID" value="OCT64286.1"/>
    <property type="molecule type" value="Genomic_DNA"/>
</dbReference>
<gene>
    <name evidence="2" type="ORF">XELAEV_18045389mg</name>
</gene>
<feature type="region of interest" description="Disordered" evidence="1">
    <location>
        <begin position="56"/>
        <end position="103"/>
    </location>
</feature>
<proteinExistence type="predicted"/>
<feature type="compositionally biased region" description="Basic residues" evidence="1">
    <location>
        <begin position="74"/>
        <end position="83"/>
    </location>
</feature>
<dbReference type="AlphaFoldDB" id="A0A974C0Q7"/>
<evidence type="ECO:0000256" key="1">
    <source>
        <dbReference type="SAM" id="MobiDB-lite"/>
    </source>
</evidence>
<accession>A0A974C0Q7</accession>
<evidence type="ECO:0000313" key="3">
    <source>
        <dbReference type="Proteomes" id="UP000694892"/>
    </source>
</evidence>
<sequence length="103" mass="11689">MNMPHIISISEYSEDGGGRAEDKWIHVEEYLPADGIALLYFLYYCQAWVSESRCEEARNGQTVPDKARSGVPRSKQKNRRSRPRSGQAEFKRNRKQAGSGAGR</sequence>
<evidence type="ECO:0000313" key="2">
    <source>
        <dbReference type="EMBL" id="OCT64286.1"/>
    </source>
</evidence>
<protein>
    <submittedName>
        <fullName evidence="2">Uncharacterized protein</fullName>
    </submittedName>
</protein>
<dbReference type="Proteomes" id="UP000694892">
    <property type="component" value="Chromosome 9_10L"/>
</dbReference>
<name>A0A974C0Q7_XENLA</name>